<dbReference type="Proteomes" id="UP000024635">
    <property type="component" value="Unassembled WGS sequence"/>
</dbReference>
<dbReference type="AlphaFoldDB" id="A0A016TR98"/>
<accession>A0A016TR98</accession>
<evidence type="ECO:0000313" key="1">
    <source>
        <dbReference type="EMBL" id="EYC05167.1"/>
    </source>
</evidence>
<dbReference type="EMBL" id="JARK01001419">
    <property type="protein sequence ID" value="EYC05167.1"/>
    <property type="molecule type" value="Genomic_DNA"/>
</dbReference>
<comment type="caution">
    <text evidence="1">The sequence shown here is derived from an EMBL/GenBank/DDBJ whole genome shotgun (WGS) entry which is preliminary data.</text>
</comment>
<sequence>MKERELIVDDGLIGWMSEQDRGLIQGTPNGQFDADQCRAAAALGRQYQRASSKHYHLGSAADSQSATSPHRTGLHPAGRLEFLVQKLTKNLREFTNMLL</sequence>
<keyword evidence="2" id="KW-1185">Reference proteome</keyword>
<reference evidence="2" key="1">
    <citation type="journal article" date="2015" name="Nat. Genet.">
        <title>The genome and transcriptome of the zoonotic hookworm Ancylostoma ceylanicum identify infection-specific gene families.</title>
        <authorList>
            <person name="Schwarz E.M."/>
            <person name="Hu Y."/>
            <person name="Antoshechkin I."/>
            <person name="Miller M.M."/>
            <person name="Sternberg P.W."/>
            <person name="Aroian R.V."/>
        </authorList>
    </citation>
    <scope>NUCLEOTIDE SEQUENCE</scope>
    <source>
        <strain evidence="2">HY135</strain>
    </source>
</reference>
<evidence type="ECO:0000313" key="2">
    <source>
        <dbReference type="Proteomes" id="UP000024635"/>
    </source>
</evidence>
<name>A0A016TR98_9BILA</name>
<organism evidence="1 2">
    <name type="scientific">Ancylostoma ceylanicum</name>
    <dbReference type="NCBI Taxonomy" id="53326"/>
    <lineage>
        <taxon>Eukaryota</taxon>
        <taxon>Metazoa</taxon>
        <taxon>Ecdysozoa</taxon>
        <taxon>Nematoda</taxon>
        <taxon>Chromadorea</taxon>
        <taxon>Rhabditida</taxon>
        <taxon>Rhabditina</taxon>
        <taxon>Rhabditomorpha</taxon>
        <taxon>Strongyloidea</taxon>
        <taxon>Ancylostomatidae</taxon>
        <taxon>Ancylostomatinae</taxon>
        <taxon>Ancylostoma</taxon>
    </lineage>
</organism>
<protein>
    <submittedName>
        <fullName evidence="1">Uncharacterized protein</fullName>
    </submittedName>
</protein>
<gene>
    <name evidence="1" type="primary">Acey_s0083.g1624</name>
    <name evidence="1" type="ORF">Y032_0083g1624</name>
</gene>
<proteinExistence type="predicted"/>